<feature type="domain" description="GCVT N-terminal" evidence="2">
    <location>
        <begin position="17"/>
        <end position="118"/>
    </location>
</feature>
<accession>A0ABW2KV13</accession>
<evidence type="ECO:0000259" key="2">
    <source>
        <dbReference type="Pfam" id="PF01571"/>
    </source>
</evidence>
<gene>
    <name evidence="4" type="ORF">ACFQPS_08350</name>
</gene>
<evidence type="ECO:0000259" key="3">
    <source>
        <dbReference type="Pfam" id="PF25455"/>
    </source>
</evidence>
<sequence length="298" mass="31871">MTTEPPLAVPLPQRGVLAVGGPDRVSFLQGLVSNDVARVAEGRAVWAALLTAQGKYLHDFCIAALGEELLLDCEAARRDDLLRRLRPYRLRAQVTLEDRTDTLAVSALVGTAAPAALELPAEPGAARTVAGGTAFVDPRHAALGLRLILPREDGGTVLAGFRQGGEADWDSARLALGVPDGSRDLVPEKSILLENGFDELHGVAWDKGCWMGQELTARTRYRGLIRKRLLPVEVCGPLPAPGTPVFLGEREAGEMRSGHGGQALALLRLEEVERAAAEGLSFRAGETTLSPRRPSWMG</sequence>
<dbReference type="NCBIfam" id="TIGR03317">
    <property type="entry name" value="ygfZ_signature"/>
    <property type="match status" value="1"/>
</dbReference>
<keyword evidence="1" id="KW-0809">Transit peptide</keyword>
<dbReference type="InterPro" id="IPR017703">
    <property type="entry name" value="YgfZ/GCV_T_CS"/>
</dbReference>
<proteinExistence type="predicted"/>
<dbReference type="RefSeq" id="WP_377358076.1">
    <property type="nucleotide sequence ID" value="NZ_JBHTCM010000010.1"/>
</dbReference>
<dbReference type="PANTHER" id="PTHR22602:SF0">
    <property type="entry name" value="TRANSFERASE CAF17, MITOCHONDRIAL-RELATED"/>
    <property type="match status" value="1"/>
</dbReference>
<dbReference type="InterPro" id="IPR006222">
    <property type="entry name" value="GCVT_N"/>
</dbReference>
<evidence type="ECO:0000313" key="4">
    <source>
        <dbReference type="EMBL" id="MFC7333170.1"/>
    </source>
</evidence>
<reference evidence="5" key="1">
    <citation type="journal article" date="2019" name="Int. J. Syst. Evol. Microbiol.">
        <title>The Global Catalogue of Microorganisms (GCM) 10K type strain sequencing project: providing services to taxonomists for standard genome sequencing and annotation.</title>
        <authorList>
            <consortium name="The Broad Institute Genomics Platform"/>
            <consortium name="The Broad Institute Genome Sequencing Center for Infectious Disease"/>
            <person name="Wu L."/>
            <person name="Ma J."/>
        </authorList>
    </citation>
    <scope>NUCLEOTIDE SEQUENCE [LARGE SCALE GENOMIC DNA]</scope>
    <source>
        <strain evidence="5">CGMCC 1.16275</strain>
    </source>
</reference>
<dbReference type="InterPro" id="IPR027266">
    <property type="entry name" value="TrmE/GcvT-like"/>
</dbReference>
<dbReference type="Pfam" id="PF25455">
    <property type="entry name" value="Beta-barrel_CAF17_C"/>
    <property type="match status" value="1"/>
</dbReference>
<protein>
    <submittedName>
        <fullName evidence="4">YgfZ/GcvT domain-containing protein</fullName>
    </submittedName>
</protein>
<dbReference type="SUPFAM" id="SSF103025">
    <property type="entry name" value="Folate-binding domain"/>
    <property type="match status" value="1"/>
</dbReference>
<dbReference type="InterPro" id="IPR045179">
    <property type="entry name" value="YgfZ/GcvT"/>
</dbReference>
<organism evidence="4 5">
    <name type="scientific">Rhodocista pekingensis</name>
    <dbReference type="NCBI Taxonomy" id="201185"/>
    <lineage>
        <taxon>Bacteria</taxon>
        <taxon>Pseudomonadati</taxon>
        <taxon>Pseudomonadota</taxon>
        <taxon>Alphaproteobacteria</taxon>
        <taxon>Rhodospirillales</taxon>
        <taxon>Azospirillaceae</taxon>
        <taxon>Rhodocista</taxon>
    </lineage>
</organism>
<name>A0ABW2KV13_9PROT</name>
<dbReference type="InterPro" id="IPR057460">
    <property type="entry name" value="CAF17_C"/>
</dbReference>
<feature type="domain" description="CAF17 C-terminal" evidence="3">
    <location>
        <begin position="226"/>
        <end position="297"/>
    </location>
</feature>
<keyword evidence="5" id="KW-1185">Reference proteome</keyword>
<evidence type="ECO:0000256" key="1">
    <source>
        <dbReference type="ARBA" id="ARBA00022946"/>
    </source>
</evidence>
<dbReference type="Gene3D" id="3.30.1360.120">
    <property type="entry name" value="Probable tRNA modification gtpase trme, domain 1"/>
    <property type="match status" value="1"/>
</dbReference>
<dbReference type="PANTHER" id="PTHR22602">
    <property type="entry name" value="TRANSFERASE CAF17, MITOCHONDRIAL-RELATED"/>
    <property type="match status" value="1"/>
</dbReference>
<evidence type="ECO:0000313" key="5">
    <source>
        <dbReference type="Proteomes" id="UP001596456"/>
    </source>
</evidence>
<dbReference type="Proteomes" id="UP001596456">
    <property type="component" value="Unassembled WGS sequence"/>
</dbReference>
<dbReference type="Pfam" id="PF01571">
    <property type="entry name" value="GCV_T"/>
    <property type="match status" value="1"/>
</dbReference>
<comment type="caution">
    <text evidence="4">The sequence shown here is derived from an EMBL/GenBank/DDBJ whole genome shotgun (WGS) entry which is preliminary data.</text>
</comment>
<dbReference type="EMBL" id="JBHTCM010000010">
    <property type="protein sequence ID" value="MFC7333170.1"/>
    <property type="molecule type" value="Genomic_DNA"/>
</dbReference>